<evidence type="ECO:0000256" key="3">
    <source>
        <dbReference type="ARBA" id="ARBA00012663"/>
    </source>
</evidence>
<feature type="region of interest" description="Disordered" evidence="6">
    <location>
        <begin position="1"/>
        <end position="96"/>
    </location>
</feature>
<dbReference type="Gene3D" id="3.20.20.300">
    <property type="entry name" value="Glycoside hydrolase, family 3, N-terminal domain"/>
    <property type="match status" value="1"/>
</dbReference>
<keyword evidence="7" id="KW-1133">Transmembrane helix</keyword>
<keyword evidence="7" id="KW-0812">Transmembrane</keyword>
<evidence type="ECO:0000256" key="5">
    <source>
        <dbReference type="ARBA" id="ARBA00023295"/>
    </source>
</evidence>
<dbReference type="PANTHER" id="PTHR30480">
    <property type="entry name" value="BETA-HEXOSAMINIDASE-RELATED"/>
    <property type="match status" value="1"/>
</dbReference>
<evidence type="ECO:0000313" key="9">
    <source>
        <dbReference type="EMBL" id="RAQ95560.1"/>
    </source>
</evidence>
<comment type="catalytic activity">
    <reaction evidence="1">
        <text>Hydrolysis of terminal non-reducing N-acetyl-D-hexosamine residues in N-acetyl-beta-D-hexosaminides.</text>
        <dbReference type="EC" id="3.2.1.52"/>
    </reaction>
</comment>
<keyword evidence="7" id="KW-0472">Membrane</keyword>
<feature type="compositionally biased region" description="Basic and acidic residues" evidence="6">
    <location>
        <begin position="1"/>
        <end position="19"/>
    </location>
</feature>
<dbReference type="PROSITE" id="PS00775">
    <property type="entry name" value="GLYCOSYL_HYDROL_F3"/>
    <property type="match status" value="1"/>
</dbReference>
<keyword evidence="4" id="KW-0378">Hydrolase</keyword>
<dbReference type="InterPro" id="IPR019800">
    <property type="entry name" value="Glyco_hydro_3_AS"/>
</dbReference>
<dbReference type="Pfam" id="PF00933">
    <property type="entry name" value="Glyco_hydro_3"/>
    <property type="match status" value="1"/>
</dbReference>
<dbReference type="OrthoDB" id="155337at2"/>
<evidence type="ECO:0000256" key="2">
    <source>
        <dbReference type="ARBA" id="ARBA00005336"/>
    </source>
</evidence>
<dbReference type="AlphaFoldDB" id="A0A328VIF7"/>
<evidence type="ECO:0000259" key="8">
    <source>
        <dbReference type="Pfam" id="PF00933"/>
    </source>
</evidence>
<dbReference type="Proteomes" id="UP000248706">
    <property type="component" value="Unassembled WGS sequence"/>
</dbReference>
<evidence type="ECO:0000256" key="6">
    <source>
        <dbReference type="SAM" id="MobiDB-lite"/>
    </source>
</evidence>
<dbReference type="InterPro" id="IPR036962">
    <property type="entry name" value="Glyco_hydro_3_N_sf"/>
</dbReference>
<gene>
    <name evidence="9" type="ORF">A4R35_08435</name>
</gene>
<feature type="domain" description="Glycoside hydrolase family 3 N-terminal" evidence="8">
    <location>
        <begin position="249"/>
        <end position="575"/>
    </location>
</feature>
<dbReference type="EC" id="3.2.1.52" evidence="3"/>
<organism evidence="9 10">
    <name type="scientific">Thermogemmatispora tikiterensis</name>
    <dbReference type="NCBI Taxonomy" id="1825093"/>
    <lineage>
        <taxon>Bacteria</taxon>
        <taxon>Bacillati</taxon>
        <taxon>Chloroflexota</taxon>
        <taxon>Ktedonobacteria</taxon>
        <taxon>Thermogemmatisporales</taxon>
        <taxon>Thermogemmatisporaceae</taxon>
        <taxon>Thermogemmatispora</taxon>
    </lineage>
</organism>
<accession>A0A328VIF7</accession>
<dbReference type="RefSeq" id="WP_112428388.1">
    <property type="nucleotide sequence ID" value="NZ_MCIF01000002.1"/>
</dbReference>
<dbReference type="PRINTS" id="PR00133">
    <property type="entry name" value="GLHYDRLASE3"/>
</dbReference>
<dbReference type="InterPro" id="IPR017853">
    <property type="entry name" value="GH"/>
</dbReference>
<keyword evidence="5" id="KW-0326">Glycosidase</keyword>
<proteinExistence type="inferred from homology"/>
<name>A0A328VIF7_9CHLR</name>
<dbReference type="InterPro" id="IPR050226">
    <property type="entry name" value="NagZ_Beta-hexosaminidase"/>
</dbReference>
<comment type="similarity">
    <text evidence="2">Belongs to the glycosyl hydrolase 3 family.</text>
</comment>
<reference evidence="9 10" key="1">
    <citation type="submission" date="2016-08" db="EMBL/GenBank/DDBJ databases">
        <title>Analysis of Carbohydrate Active Enzymes in Thermogemmatispora T81 Reveals Carbohydrate Degradation Ability.</title>
        <authorList>
            <person name="Tomazini A."/>
            <person name="Lal S."/>
            <person name="Stott M."/>
            <person name="Henrissat B."/>
            <person name="Polikarpov I."/>
            <person name="Sparling R."/>
            <person name="Levin D.B."/>
        </authorList>
    </citation>
    <scope>NUCLEOTIDE SEQUENCE [LARGE SCALE GENOMIC DNA]</scope>
    <source>
        <strain evidence="9 10">T81</strain>
    </source>
</reference>
<dbReference type="GO" id="GO:0005975">
    <property type="term" value="P:carbohydrate metabolic process"/>
    <property type="evidence" value="ECO:0007669"/>
    <property type="project" value="InterPro"/>
</dbReference>
<evidence type="ECO:0000256" key="7">
    <source>
        <dbReference type="SAM" id="Phobius"/>
    </source>
</evidence>
<keyword evidence="10" id="KW-1185">Reference proteome</keyword>
<sequence length="587" mass="63044">MEKEQPPGQRKAAEIPEIRQEDEEDTVKLATIRIPGRPSPIRHSSRTGGGSDARKLQAPLLAPFTPPEAARAEPKQSEEEQAEQIAQEETRELPLPPALAEAESRLAEIETAKLPAAPVPAFPPPTWVDVAERAAAALALLPTRQLPALKAAGRREEERAWRLSRGQAFCLLVLLLILVINASTSSLAQLLGPQGWAFMLWGPTAGSNNVLQQIRSALPSATPSVHATEPSSQQLTPAAYINLILRTMTLDQKLGQMLFVQFTGPYYSLDLSTMITQENVGAVILFTANNNIISIPQLKQLTQEIQNGARTAGSGIPLLIAIDQEGGLVDRLRDLDGPRPSAAEIGATNDPERARAAGLQDAHDLASYGINLNLAPVVDVTSVYNPQLDTRTFGSDPGLVTRMAGAYLQGLQQSGQVFGTLKHFPGLGDVSVDPHSGLPVLTRSLAQLEANDWLPYRTLIQTGQVHAIMVTHEIVKAVDSSTPSSLSPKVITGILRQQLGFQGVVITDSLTMEGISAYYNESQAAVMAVQAGADLLMGPISAQTAASMLEALKSAVQTGTLSVQRIDESVRRILMLKYQLGLLHLPQ</sequence>
<dbReference type="PANTHER" id="PTHR30480:SF13">
    <property type="entry name" value="BETA-HEXOSAMINIDASE"/>
    <property type="match status" value="1"/>
</dbReference>
<dbReference type="SUPFAM" id="SSF51445">
    <property type="entry name" value="(Trans)glycosidases"/>
    <property type="match status" value="1"/>
</dbReference>
<evidence type="ECO:0000313" key="10">
    <source>
        <dbReference type="Proteomes" id="UP000248706"/>
    </source>
</evidence>
<feature type="transmembrane region" description="Helical" evidence="7">
    <location>
        <begin position="169"/>
        <end position="191"/>
    </location>
</feature>
<evidence type="ECO:0000256" key="1">
    <source>
        <dbReference type="ARBA" id="ARBA00001231"/>
    </source>
</evidence>
<dbReference type="InterPro" id="IPR001764">
    <property type="entry name" value="Glyco_hydro_3_N"/>
</dbReference>
<evidence type="ECO:0000256" key="4">
    <source>
        <dbReference type="ARBA" id="ARBA00022801"/>
    </source>
</evidence>
<dbReference type="GO" id="GO:0009254">
    <property type="term" value="P:peptidoglycan turnover"/>
    <property type="evidence" value="ECO:0007669"/>
    <property type="project" value="TreeGrafter"/>
</dbReference>
<comment type="caution">
    <text evidence="9">The sequence shown here is derived from an EMBL/GenBank/DDBJ whole genome shotgun (WGS) entry which is preliminary data.</text>
</comment>
<dbReference type="EMBL" id="MCIF01000002">
    <property type="protein sequence ID" value="RAQ95560.1"/>
    <property type="molecule type" value="Genomic_DNA"/>
</dbReference>
<protein>
    <recommendedName>
        <fullName evidence="3">beta-N-acetylhexosaminidase</fullName>
        <ecNumber evidence="3">3.2.1.52</ecNumber>
    </recommendedName>
</protein>
<dbReference type="GO" id="GO:0004563">
    <property type="term" value="F:beta-N-acetylhexosaminidase activity"/>
    <property type="evidence" value="ECO:0007669"/>
    <property type="project" value="UniProtKB-EC"/>
</dbReference>